<dbReference type="STRING" id="599839.J4H3P2"/>
<reference evidence="4 5" key="1">
    <citation type="journal article" date="2012" name="Appl. Environ. Microbiol.">
        <title>Short-read sequencing for genomic analysis of the brown rot fungus Fibroporia radiculosa.</title>
        <authorList>
            <person name="Tang J.D."/>
            <person name="Perkins A.D."/>
            <person name="Sonstegard T.S."/>
            <person name="Schroeder S.G."/>
            <person name="Burgess S.C."/>
            <person name="Diehl S.V."/>
        </authorList>
    </citation>
    <scope>NUCLEOTIDE SEQUENCE [LARGE SCALE GENOMIC DNA]</scope>
    <source>
        <strain evidence="4 5">TFFH 294</strain>
    </source>
</reference>
<dbReference type="GeneID" id="24098500"/>
<dbReference type="OrthoDB" id="10051416at2759"/>
<dbReference type="Pfam" id="PF21678">
    <property type="entry name" value="Csf1_N"/>
    <property type="match status" value="1"/>
</dbReference>
<evidence type="ECO:0000259" key="3">
    <source>
        <dbReference type="Pfam" id="PF21678"/>
    </source>
</evidence>
<dbReference type="PANTHER" id="PTHR32085">
    <property type="entry name" value="PROTEIN CSF1"/>
    <property type="match status" value="1"/>
</dbReference>
<dbReference type="InterPro" id="IPR029636">
    <property type="entry name" value="Csf1"/>
</dbReference>
<dbReference type="GO" id="GO:0016020">
    <property type="term" value="C:membrane"/>
    <property type="evidence" value="ECO:0007669"/>
    <property type="project" value="InterPro"/>
</dbReference>
<feature type="region of interest" description="Disordered" evidence="1">
    <location>
        <begin position="2611"/>
        <end position="2631"/>
    </location>
</feature>
<feature type="transmembrane region" description="Helical" evidence="2">
    <location>
        <begin position="6"/>
        <end position="36"/>
    </location>
</feature>
<dbReference type="HOGENOM" id="CLU_000463_0_0_1"/>
<evidence type="ECO:0000256" key="1">
    <source>
        <dbReference type="SAM" id="MobiDB-lite"/>
    </source>
</evidence>
<keyword evidence="2" id="KW-1133">Transmembrane helix</keyword>
<evidence type="ECO:0000313" key="4">
    <source>
        <dbReference type="EMBL" id="CCM03589.1"/>
    </source>
</evidence>
<feature type="compositionally biased region" description="Basic and acidic residues" evidence="1">
    <location>
        <begin position="2474"/>
        <end position="2485"/>
    </location>
</feature>
<protein>
    <recommendedName>
        <fullName evidence="3">Csf1 N-terminal domain-containing protein</fullName>
    </recommendedName>
</protein>
<organism evidence="4 5">
    <name type="scientific">Fibroporia radiculosa</name>
    <dbReference type="NCBI Taxonomy" id="599839"/>
    <lineage>
        <taxon>Eukaryota</taxon>
        <taxon>Fungi</taxon>
        <taxon>Dikarya</taxon>
        <taxon>Basidiomycota</taxon>
        <taxon>Agaricomycotina</taxon>
        <taxon>Agaricomycetes</taxon>
        <taxon>Polyporales</taxon>
        <taxon>Fibroporiaceae</taxon>
        <taxon>Fibroporia</taxon>
    </lineage>
</organism>
<evidence type="ECO:0000313" key="5">
    <source>
        <dbReference type="Proteomes" id="UP000006352"/>
    </source>
</evidence>
<accession>J4H3P2</accession>
<keyword evidence="5" id="KW-1185">Reference proteome</keyword>
<evidence type="ECO:0000256" key="2">
    <source>
        <dbReference type="SAM" id="Phobius"/>
    </source>
</evidence>
<dbReference type="InterPro" id="IPR048636">
    <property type="entry name" value="Csf1_N"/>
</dbReference>
<feature type="region of interest" description="Disordered" evidence="1">
    <location>
        <begin position="2467"/>
        <end position="2490"/>
    </location>
</feature>
<dbReference type="Proteomes" id="UP000006352">
    <property type="component" value="Unassembled WGS sequence"/>
</dbReference>
<dbReference type="PANTHER" id="PTHR32085:SF3">
    <property type="entry name" value="PROTEIN CSF1"/>
    <property type="match status" value="1"/>
</dbReference>
<feature type="compositionally biased region" description="Polar residues" evidence="1">
    <location>
        <begin position="2614"/>
        <end position="2631"/>
    </location>
</feature>
<name>J4H3P2_9APHY</name>
<dbReference type="GO" id="GO:0006113">
    <property type="term" value="P:fermentation"/>
    <property type="evidence" value="ECO:0007669"/>
    <property type="project" value="InterPro"/>
</dbReference>
<sequence length="3369" mass="376829">MLNIVLLVTLICIIVALVLYLFFWNRFVAFLLGLVFRLAFWNQAESSIWVDIGSIHFSILTGRILFKDLRYHSSNQTIKVVKGMISWRYWIRRPAAEEDLSHAQVIGEDLSQKERLPLSCRVHMSLQGFEWFIYNRTAAYDNIVAQMGDDLPPTPAPTPAAPNLDARDALRKIFSKTSAAPDATTGPTISLVSSIYQKSPSFIKRAVNWIKLQAPNFDPKNLLPMGIEVTKGAIICGNASTPSLLVAQYSKAEGTYGIVQARSKFDLYKQLLNLNFRNASVYYVENSDYQETMRTVGVKIEEQIRESRSLPLRQSTYVSFDSFEKLWNRLELWAAAMPRSRLGKLGRYLRQFFGYPSVSVTHPSTPWSWRKMPKSLDDETPLGIDFSTLEYAIERKILEAPILEILYYADVVGVVPYEPLQPPTNSEGSDPFDIGNGDLPPEWGVDFVVRGGFLRYGPWADRQRVILQHCFFPPTFHDLEPAARLKPGDTRMWTGLKVFVELREGVTLHIPFREASKDWQWDGKVHVPNRPRRREAASIHIKAGDSSTISYILPMVVSPSGYQPILEVHLDTVTVTSSLNDIRLVSAESCRVRCHLPSPLQWNGERQWAFAVSLRQTDLYLLRDHMNMLTDLGKDWSSGPPVDYFRFIPMLYTVELDLHNYELNMYVNDHNIIDKPLIKEENGTFLFPYLSDYSDSLILALLKLCGTYLSINARLPSLRYRPEATTVSFGIEAPNAVISLTLPRWNSYTLYPVPDRTEIGRIGLVSLDASYRYHAEVRHENMDHLRLDFKARDVVFKAFGWTIRHFLILRDNYFGSFTHFSTLYEYLEKRKKGQPIGDPIELQYRLGKSNSMELELNLSVDGGFIILPIGLPGYEAHSPAQAKVGPADLGSCLVLSLPDLQVGLRTNDYYMDMSLNVGTLQGYLEDHWLTNVRSDRKSSQRNKDVIVIDSLGITANRLFGPQPQTSTYVCIWEIHVSNVKTALSTYQCQLLSALGTSFSLNYTDPLNAPAREFVVPTYPDVTFLKVTFDSVNVICLTEHSAVEIILPRGCRFDSNDLPGQCHRKVLSFRLPSATLKALVTTKQLSYTWCEVARIQFDAKLDIYVAPPGWQDSARAQTEFVTSQDKLTGRAKVLYSPQRLDPSNDKVPSGRGLLDNDLYLPQLRVSSRSHARRVGHSGIMDRLAKRKLMPLNEYLSASRQYESDGDEGVSEADRDARLANSRPIRSSHTDWYGEDESAFSGEESDDDDLTDSADSDWNSDDSCGIEDISPDGPWPSVLQYLDVTCHYKESTLRQPSLWDGSPFSLCRTPNPRVQRMTHMTSSSVHRRTSHYDIDLHAMREPADRNTHASVARFLCEDGVNIWLTPLVLLFVNEVVEDVKRNRLGPELRIDMLLAKYMSLSDTEGNDPPSQITVLDFLMSSVRVSLTQAITRSTSTKEGSRSRAREIPKTTTTLALEGCHVSAKFVQHSKGQTQGTFSSSIEDFSFSLKSYLGLKVPWTESGAAVPTCQISLGRSVFNLTEKKLTLSLGQLSTTVDHATPELTLATAVVTLQLYRAMINTKDKISSHIPALDKRLMHEILACSRQRTFIDPLSAIQPSYLVQKGLPDRLRKDNAFKLLVHLRNCLRYLDPSERQAIVNYQLETPPEITVQDIILLVDTQYLSHGLDEDAANPSGRSLLNKLFSNAATELAQDGQIHGQPPIDIVILQAGKLSVSIRHDAGGASCTESKLYLGPLASKIQFKSPAVLHLSPSNTKRTPPTLSLHDEEHPTIRHIILSISLDSLALDIYPRLISFFEVVVRMNRRYSSALAATDETASETKSPLNLPNRHKIPTAIGYFEAALSVKSLTFRAAADKLALEFSISGLGVAYTSLHKDALATEGRNSTNFSAILDETAFRVCATKECCRTVEQKTLASLIIRRSKISLVVLQEWQLISRLEIVLGVDQVELNVPRSVLRTYRFVEEWRADYLPGIETAFQTLVSELGSDKPGSPSFRISQRGATPYIQVHISLSSLRINLQIMLGTWLSWNVKRATAYLTSSVKFHQGRRCTFGLQMGPHLAEIVSRDETKSHEASDVRIQLELPVLALKGQYDESGFQGLVSVEFFHIMVKPSDWDIILSVQQKSGQDFNDLLHLIEQTSSKRSMGSVPGPGLAATNTMKISAFARMKGFQIGLEGHSSTVLLECNDISGSIENQLGLAWHIQLSDLALSLATRAGERVALERGHRSAFVTIDFLVKMRHQATTPRGQSLQFAITKVHAVMQPTSIGELDDFVDHLQGEVLLRQADRADELARFKEKTKSIMRSFDVKVGESQRPRFSWIDRYTISSTIKNIGVAFPLAASPSLRMNRSGGQDVAPAVRAFLFSIKSLSFGAQHGESGQATMHGFAFQFVPRFRQSIPTDFAGDSHNTRNRLLYPEMTANLRSERSSASRRIRIGADVSGFVLDMDSSIADYVFSLIDVYHQGVDRMDRLTSNISRPQVGDRESDTKSESRQIQPQFESLPTSNVLLSFKFASGRLRMHSGRYKHDSSRIRTPTSTHTFVAQAHGEIEAETFDLPVVSVWGEYRAMSAFRKLTGSYHESELSTLMFKSTIHSSQNTLRPTLLSFLTDLVTRIEDRMRQSSRPDSLSSPFRSHETLPSATASDITDSLDDAMSGTKISLSLRIDQSKLELTCQPDVNVIAGLHWDSGGFIVDIAPGARRVTFSGSVGGLTIGLKHGFLSEDCVRLDARNLAFNLTFAKTGPGREKISSSISVVVDTEFSGSIRFSRLQDVLCFKAVWLDRIPVFSSRNVAIPGTPNATKSTGQSIARSSHQELTTAVILRFRQIHLAADLGQSISLIHLNVDDMLVRTKICDAFSELTLTISQLAMVASGNVSGKISAPDFRFQSMRNFGGIPGCASGNKMLDLVITTGVFSIELESEFQRLIQYRAEPIEVKIYDDWSAISTQVSPEDRHVDVAFTVSGSDVVIIMNVGTIPKLVSYAHKFRMTLDNQREGAGRESKAFRVASSPKPDNPLSAVANAMLTSTRNRLKEEAGLTYTVGQRMSLRLNLLQLIVFPRSMRDLELAQFIGHDVHARLDRLVETNALPARRDLRLSFSSIMTSRISQLNHALVAKENADGIKQWLSNLVKDAPEAIIFGLPTMDIQMRSEETAQGGKRVLRYDFSSRFSVKKGTKDTEDIYISLNMSLYAWLTSLRKTFAREMEQVQLAGDIRGAANGFTQQTFQRKRGNDSISLRPETLDTVTASNGLGTSTNDDHVSLSSPVSPSKPAFNPSSTSKLMALPTSIGSDLPPPLPAKSLGLTYEPRERSIERLTMRQLGEATPDVMHPFFMKKAGFSLEDSLPQYVHEYATLPTEEIMKALLKIYSKQLDSNQDIKTDV</sequence>
<feature type="domain" description="Csf1 N-terminal" evidence="3">
    <location>
        <begin position="19"/>
        <end position="830"/>
    </location>
</feature>
<feature type="region of interest" description="Disordered" evidence="1">
    <location>
        <begin position="1198"/>
        <end position="1269"/>
    </location>
</feature>
<gene>
    <name evidence="4" type="ORF">FIBRA_05726</name>
</gene>
<dbReference type="RefSeq" id="XP_012182872.1">
    <property type="nucleotide sequence ID" value="XM_012327482.1"/>
</dbReference>
<feature type="compositionally biased region" description="Polar residues" evidence="1">
    <location>
        <begin position="3233"/>
        <end position="3243"/>
    </location>
</feature>
<proteinExistence type="predicted"/>
<dbReference type="InParanoid" id="J4H3P2"/>
<feature type="compositionally biased region" description="Acidic residues" evidence="1">
    <location>
        <begin position="1231"/>
        <end position="1258"/>
    </location>
</feature>
<feature type="region of interest" description="Disordered" evidence="1">
    <location>
        <begin position="3233"/>
        <end position="3266"/>
    </location>
</feature>
<keyword evidence="2" id="KW-0812">Transmembrane</keyword>
<dbReference type="EMBL" id="HE797119">
    <property type="protein sequence ID" value="CCM03589.1"/>
    <property type="molecule type" value="Genomic_DNA"/>
</dbReference>
<keyword evidence="2" id="KW-0472">Membrane</keyword>